<dbReference type="Gene3D" id="3.40.190.10">
    <property type="entry name" value="Periplasmic binding protein-like II"/>
    <property type="match status" value="1"/>
</dbReference>
<dbReference type="Proteomes" id="UP000254572">
    <property type="component" value="Unassembled WGS sequence"/>
</dbReference>
<dbReference type="RefSeq" id="WP_172542144.1">
    <property type="nucleotide sequence ID" value="NZ_JBHLZC010000001.1"/>
</dbReference>
<evidence type="ECO:0000313" key="1">
    <source>
        <dbReference type="EMBL" id="SUX18923.1"/>
    </source>
</evidence>
<name>A0A381DZM3_9GAMM</name>
<dbReference type="AlphaFoldDB" id="A0A381DZM3"/>
<keyword evidence="2" id="KW-1185">Reference proteome</keyword>
<dbReference type="EMBL" id="UFUW01000001">
    <property type="protein sequence ID" value="SUX18923.1"/>
    <property type="molecule type" value="Genomic_DNA"/>
</dbReference>
<accession>A0A381DZM3</accession>
<proteinExistence type="predicted"/>
<reference evidence="1 2" key="1">
    <citation type="submission" date="2018-06" db="EMBL/GenBank/DDBJ databases">
        <authorList>
            <consortium name="Pathogen Informatics"/>
            <person name="Doyle S."/>
        </authorList>
    </citation>
    <scope>NUCLEOTIDE SEQUENCE [LARGE SCALE GENOMIC DNA]</scope>
    <source>
        <strain evidence="1 2">NCTC13294</strain>
    </source>
</reference>
<gene>
    <name evidence="1" type="ORF">NCTC13294_00391</name>
</gene>
<protein>
    <submittedName>
        <fullName evidence="1">Uncharacterized protein</fullName>
    </submittedName>
</protein>
<organism evidence="1 2">
    <name type="scientific">Cardiobacterium valvarum</name>
    <dbReference type="NCBI Taxonomy" id="194702"/>
    <lineage>
        <taxon>Bacteria</taxon>
        <taxon>Pseudomonadati</taxon>
        <taxon>Pseudomonadota</taxon>
        <taxon>Gammaproteobacteria</taxon>
        <taxon>Cardiobacteriales</taxon>
        <taxon>Cardiobacteriaceae</taxon>
        <taxon>Cardiobacterium</taxon>
    </lineage>
</organism>
<evidence type="ECO:0000313" key="2">
    <source>
        <dbReference type="Proteomes" id="UP000254572"/>
    </source>
</evidence>
<sequence>MLRQLLLTGGGIGYLLLWLIEGDLATRRLVRLLPAYPERRHLRRKYAA</sequence>